<protein>
    <submittedName>
        <fullName evidence="1">Ubiquinone biosynthesis O-methyltransferase, mitochondrial</fullName>
        <ecNumber evidence="1">2.1.1.222</ecNumber>
    </submittedName>
</protein>
<keyword evidence="1" id="KW-0489">Methyltransferase</keyword>
<organism evidence="1">
    <name type="scientific">Candidatus Methanophaga sp. ANME-1 ERB7</name>
    <dbReference type="NCBI Taxonomy" id="2759913"/>
    <lineage>
        <taxon>Archaea</taxon>
        <taxon>Methanobacteriati</taxon>
        <taxon>Methanobacteriota</taxon>
        <taxon>Stenosarchaea group</taxon>
        <taxon>Methanomicrobia</taxon>
        <taxon>Candidatus Methanophagales</taxon>
        <taxon>Candidatus Methanophagaceae</taxon>
        <taxon>Candidatus Methanophaga</taxon>
    </lineage>
</organism>
<dbReference type="EC" id="2.1.1.222" evidence="1"/>
<evidence type="ECO:0000313" key="1">
    <source>
        <dbReference type="EMBL" id="QNO57821.1"/>
    </source>
</evidence>
<reference evidence="1" key="1">
    <citation type="submission" date="2020-06" db="EMBL/GenBank/DDBJ databases">
        <title>Unique genomic features of the anaerobic methanotrophic archaea.</title>
        <authorList>
            <person name="Chadwick G.L."/>
            <person name="Skennerton C.T."/>
            <person name="Laso-Perez R."/>
            <person name="Leu A.O."/>
            <person name="Speth D.R."/>
            <person name="Yu H."/>
            <person name="Morgan-Lang C."/>
            <person name="Hatzenpichler R."/>
            <person name="Goudeau D."/>
            <person name="Malmstrom R."/>
            <person name="Brazelton W.J."/>
            <person name="Woyke T."/>
            <person name="Hallam S.J."/>
            <person name="Tyson G.W."/>
            <person name="Wegener G."/>
            <person name="Boetius A."/>
            <person name="Orphan V."/>
        </authorList>
    </citation>
    <scope>NUCLEOTIDE SEQUENCE</scope>
</reference>
<dbReference type="CDD" id="cd02440">
    <property type="entry name" value="AdoMet_MTases"/>
    <property type="match status" value="1"/>
</dbReference>
<accession>A0A7G9ZC37</accession>
<dbReference type="GO" id="GO:0102208">
    <property type="term" value="F:2-polyprenyl-6-hydroxyphenol methylase activity"/>
    <property type="evidence" value="ECO:0007669"/>
    <property type="project" value="UniProtKB-EC"/>
</dbReference>
<dbReference type="InterPro" id="IPR029063">
    <property type="entry name" value="SAM-dependent_MTases_sf"/>
</dbReference>
<dbReference type="Gene3D" id="3.40.50.150">
    <property type="entry name" value="Vaccinia Virus protein VP39"/>
    <property type="match status" value="1"/>
</dbReference>
<gene>
    <name evidence="1" type="primary">COQ3</name>
    <name evidence="1" type="ORF">BICGGCBA_00007</name>
</gene>
<dbReference type="AlphaFoldDB" id="A0A7G9ZC37"/>
<dbReference type="EMBL" id="MT631703">
    <property type="protein sequence ID" value="QNO57821.1"/>
    <property type="molecule type" value="Genomic_DNA"/>
</dbReference>
<keyword evidence="1" id="KW-0808">Transferase</keyword>
<name>A0A7G9ZC37_9EURY</name>
<dbReference type="GO" id="GO:0032259">
    <property type="term" value="P:methylation"/>
    <property type="evidence" value="ECO:0007669"/>
    <property type="project" value="UniProtKB-KW"/>
</dbReference>
<dbReference type="Pfam" id="PF13489">
    <property type="entry name" value="Methyltransf_23"/>
    <property type="match status" value="1"/>
</dbReference>
<proteinExistence type="predicted"/>
<keyword evidence="1" id="KW-0830">Ubiquinone</keyword>
<dbReference type="SUPFAM" id="SSF53335">
    <property type="entry name" value="S-adenosyl-L-methionine-dependent methyltransferases"/>
    <property type="match status" value="1"/>
</dbReference>
<sequence>MKKNKIESKELGLLAALIFGKYFFDTEDLHFGYWTEDLGVNRNNFARAQENHSNFIMSHIPENTKTILDIGCGAGTLAAKLLNKGFSVDCVSPSPMLTEHAVEILGNRSTIFKCLFEEMESDKHYDTLVFSESFQYIELSTALRQSLNFLKQGGHLLICDFFKTDAIGKGPIGGGHRLSKFYDAISQYPFKHVKDIDITEQTAPNLDLFKEVLNSVGLPIRKLIFYYLDNNRPLISKLLRWRYRKKIEKTDKRYFSGEINAENYKKHNSYRLLLYRKKSS</sequence>